<dbReference type="Pfam" id="PF02390">
    <property type="entry name" value="Methyltransf_4"/>
    <property type="match status" value="1"/>
</dbReference>
<dbReference type="EC" id="2.1.1.33" evidence="11"/>
<dbReference type="PANTHER" id="PTHR23417:SF16">
    <property type="entry name" value="TRNA (GUANINE-N(7)-)-METHYLTRANSFERASE"/>
    <property type="match status" value="1"/>
</dbReference>
<dbReference type="EMBL" id="QEAM01000524">
    <property type="protein sequence ID" value="TPX39099.1"/>
    <property type="molecule type" value="Genomic_DNA"/>
</dbReference>
<keyword evidence="7 11" id="KW-0819">tRNA processing</keyword>
<keyword evidence="9 11" id="KW-0539">Nucleus</keyword>
<comment type="catalytic activity">
    <reaction evidence="1 11">
        <text>guanosine(46) in tRNA + S-adenosyl-L-methionine = N(7)-methylguanosine(46) in tRNA + S-adenosyl-L-homocysteine</text>
        <dbReference type="Rhea" id="RHEA:42708"/>
        <dbReference type="Rhea" id="RHEA-COMP:10188"/>
        <dbReference type="Rhea" id="RHEA-COMP:10189"/>
        <dbReference type="ChEBI" id="CHEBI:57856"/>
        <dbReference type="ChEBI" id="CHEBI:59789"/>
        <dbReference type="ChEBI" id="CHEBI:74269"/>
        <dbReference type="ChEBI" id="CHEBI:74480"/>
        <dbReference type="EC" id="2.1.1.33"/>
    </reaction>
</comment>
<gene>
    <name evidence="11" type="primary">TRM8</name>
    <name evidence="14" type="ORF">SeLEV6574_g07429</name>
    <name evidence="13" type="ORF">SeMB42_g07486</name>
</gene>
<reference evidence="15 16" key="1">
    <citation type="journal article" date="2019" name="Sci. Rep.">
        <title>Comparative genomics of chytrid fungi reveal insights into the obligate biotrophic and pathogenic lifestyle of Synchytrium endobioticum.</title>
        <authorList>
            <person name="van de Vossenberg B.T.L.H."/>
            <person name="Warris S."/>
            <person name="Nguyen H.D.T."/>
            <person name="van Gent-Pelzer M.P.E."/>
            <person name="Joly D.L."/>
            <person name="van de Geest H.C."/>
            <person name="Bonants P.J.M."/>
            <person name="Smith D.S."/>
            <person name="Levesque C.A."/>
            <person name="van der Lee T.A.J."/>
        </authorList>
    </citation>
    <scope>NUCLEOTIDE SEQUENCE [LARGE SCALE GENOMIC DNA]</scope>
    <source>
        <strain evidence="14 16">LEV6574</strain>
        <strain evidence="13 15">MB42</strain>
    </source>
</reference>
<dbReference type="UniPathway" id="UPA00989"/>
<comment type="subcellular location">
    <subcellularLocation>
        <location evidence="2 11">Nucleus</location>
    </subcellularLocation>
</comment>
<evidence type="ECO:0000256" key="8">
    <source>
        <dbReference type="ARBA" id="ARBA00022884"/>
    </source>
</evidence>
<keyword evidence="6 11" id="KW-0949">S-adenosyl-L-methionine</keyword>
<feature type="binding site" evidence="11">
    <location>
        <begin position="163"/>
        <end position="164"/>
    </location>
    <ligand>
        <name>S-adenosyl-L-methionine</name>
        <dbReference type="ChEBI" id="CHEBI:59789"/>
    </ligand>
</feature>
<evidence type="ECO:0000256" key="6">
    <source>
        <dbReference type="ARBA" id="ARBA00022691"/>
    </source>
</evidence>
<evidence type="ECO:0000256" key="12">
    <source>
        <dbReference type="SAM" id="MobiDB-lite"/>
    </source>
</evidence>
<dbReference type="STRING" id="286115.A0A507C621"/>
<dbReference type="FunFam" id="3.40.50.150:FF:000060">
    <property type="entry name" value="tRNA (guanine-N(7)-)-methyltransferase"/>
    <property type="match status" value="1"/>
</dbReference>
<dbReference type="Proteomes" id="UP000317494">
    <property type="component" value="Unassembled WGS sequence"/>
</dbReference>
<dbReference type="Gene3D" id="3.40.50.150">
    <property type="entry name" value="Vaccinia Virus protein VP39"/>
    <property type="match status" value="1"/>
</dbReference>
<dbReference type="InterPro" id="IPR025763">
    <property type="entry name" value="Trm8_euk"/>
</dbReference>
<evidence type="ECO:0000256" key="7">
    <source>
        <dbReference type="ARBA" id="ARBA00022694"/>
    </source>
</evidence>
<evidence type="ECO:0000256" key="2">
    <source>
        <dbReference type="ARBA" id="ARBA00004123"/>
    </source>
</evidence>
<evidence type="ECO:0000313" key="14">
    <source>
        <dbReference type="EMBL" id="TPX39099.1"/>
    </source>
</evidence>
<dbReference type="GO" id="GO:0008176">
    <property type="term" value="F:tRNA (guanine(46)-N7)-methyltransferase activity"/>
    <property type="evidence" value="ECO:0007669"/>
    <property type="project" value="UniProtKB-UniRule"/>
</dbReference>
<dbReference type="HAMAP" id="MF_03055">
    <property type="entry name" value="tRNA_methyltr_TrmB_euk"/>
    <property type="match status" value="1"/>
</dbReference>
<dbReference type="Proteomes" id="UP000320475">
    <property type="component" value="Unassembled WGS sequence"/>
</dbReference>
<comment type="subunit">
    <text evidence="11">Forms a complex with TRM82.</text>
</comment>
<protein>
    <recommendedName>
        <fullName evidence="11">tRNA (guanine-N(7)-)-methyltransferase</fullName>
        <ecNumber evidence="11">2.1.1.33</ecNumber>
    </recommendedName>
    <alternativeName>
        <fullName evidence="11">Transfer RNA methyltransferase 8</fullName>
    </alternativeName>
    <alternativeName>
        <fullName evidence="11">tRNA (guanine(46)-N(7))-methyltransferase</fullName>
    </alternativeName>
    <alternativeName>
        <fullName evidence="11">tRNA(m7G46)-methyltransferase</fullName>
    </alternativeName>
</protein>
<comment type="pathway">
    <text evidence="10 11">tRNA modification; N(7)-methylguanine-tRNA biosynthesis.</text>
</comment>
<dbReference type="EMBL" id="QEAN01000537">
    <property type="protein sequence ID" value="TPX33416.1"/>
    <property type="molecule type" value="Genomic_DNA"/>
</dbReference>
<comment type="function">
    <text evidence="11">Catalyzes the formation of N(7)-methylguanine at position 46 (m7G46) in tRNA.</text>
</comment>
<keyword evidence="5 11" id="KW-0808">Transferase</keyword>
<keyword evidence="3 11" id="KW-0820">tRNA-binding</keyword>
<evidence type="ECO:0000256" key="11">
    <source>
        <dbReference type="HAMAP-Rule" id="MF_03055"/>
    </source>
</evidence>
<dbReference type="NCBIfam" id="TIGR00091">
    <property type="entry name" value="tRNA (guanosine(46)-N7)-methyltransferase TrmB"/>
    <property type="match status" value="1"/>
</dbReference>
<evidence type="ECO:0000313" key="15">
    <source>
        <dbReference type="Proteomes" id="UP000317494"/>
    </source>
</evidence>
<dbReference type="AlphaFoldDB" id="A0A507C621"/>
<organism evidence="13 15">
    <name type="scientific">Synchytrium endobioticum</name>
    <dbReference type="NCBI Taxonomy" id="286115"/>
    <lineage>
        <taxon>Eukaryota</taxon>
        <taxon>Fungi</taxon>
        <taxon>Fungi incertae sedis</taxon>
        <taxon>Chytridiomycota</taxon>
        <taxon>Chytridiomycota incertae sedis</taxon>
        <taxon>Chytridiomycetes</taxon>
        <taxon>Synchytriales</taxon>
        <taxon>Synchytriaceae</taxon>
        <taxon>Synchytrium</taxon>
    </lineage>
</organism>
<keyword evidence="4 11" id="KW-0489">Methyltransferase</keyword>
<feature type="binding site" evidence="11">
    <location>
        <begin position="123"/>
        <end position="124"/>
    </location>
    <ligand>
        <name>S-adenosyl-L-methionine</name>
        <dbReference type="ChEBI" id="CHEBI:59789"/>
    </ligand>
</feature>
<keyword evidence="8 11" id="KW-0694">RNA-binding</keyword>
<proteinExistence type="inferred from homology"/>
<feature type="binding site" evidence="11">
    <location>
        <position position="100"/>
    </location>
    <ligand>
        <name>S-adenosyl-L-methionine</name>
        <dbReference type="ChEBI" id="CHEBI:59789"/>
    </ligand>
</feature>
<dbReference type="GO" id="GO:0106143">
    <property type="term" value="C:tRNA (m7G46) methyltransferase complex"/>
    <property type="evidence" value="ECO:0007669"/>
    <property type="project" value="UniProtKB-ARBA"/>
</dbReference>
<feature type="active site" evidence="11">
    <location>
        <position position="186"/>
    </location>
</feature>
<comment type="caution">
    <text evidence="13">The sequence shown here is derived from an EMBL/GenBank/DDBJ whole genome shotgun (WGS) entry which is preliminary data.</text>
</comment>
<evidence type="ECO:0000313" key="16">
    <source>
        <dbReference type="Proteomes" id="UP000320475"/>
    </source>
</evidence>
<keyword evidence="15" id="KW-1185">Reference proteome</keyword>
<sequence length="319" mass="36743">MTDSTAAPPPGTNGSSRNSDKKQRKRKADEDVISQVSGLPMKRFFRQRAHMNPLADYDMKYPVTPEDHDWHAFYPAFFPSPSATDVPLQHQKQVEFADIGCGYGGLMIALSPLFPDKLILGMEIRDKVEEYVDRRIKALRDQNLFKKVDEAGSFQNVAVHRINAMRFLPNFFRKGQLTKMFFLFPDPHFKAKKHKHRIITPQLLAEYSYHLRIGGLLYTCTDVRALHEWMVKHIDTHPLFERIPNSELDSDPCIHCVLNETEEGKKVTRNNGEKFLAVYRRIEDSKNDNWKGFVPLFDKEGKSSKNSKNGSVNDDDSDN</sequence>
<evidence type="ECO:0000256" key="3">
    <source>
        <dbReference type="ARBA" id="ARBA00022555"/>
    </source>
</evidence>
<accession>A0A507C621</accession>
<evidence type="ECO:0000256" key="9">
    <source>
        <dbReference type="ARBA" id="ARBA00023242"/>
    </source>
</evidence>
<dbReference type="VEuPathDB" id="FungiDB:SeMB42_g07486"/>
<dbReference type="SUPFAM" id="SSF53335">
    <property type="entry name" value="S-adenosyl-L-methionine-dependent methyltransferases"/>
    <property type="match status" value="1"/>
</dbReference>
<dbReference type="OrthoDB" id="47276at2759"/>
<evidence type="ECO:0000256" key="5">
    <source>
        <dbReference type="ARBA" id="ARBA00022679"/>
    </source>
</evidence>
<feature type="region of interest" description="Disordered" evidence="12">
    <location>
        <begin position="298"/>
        <end position="319"/>
    </location>
</feature>
<evidence type="ECO:0000313" key="13">
    <source>
        <dbReference type="EMBL" id="TPX33416.1"/>
    </source>
</evidence>
<evidence type="ECO:0000256" key="10">
    <source>
        <dbReference type="ARBA" id="ARBA00060552"/>
    </source>
</evidence>
<dbReference type="PROSITE" id="PS51625">
    <property type="entry name" value="SAM_MT_TRMB"/>
    <property type="match status" value="1"/>
</dbReference>
<dbReference type="PANTHER" id="PTHR23417">
    <property type="entry name" value="3-DEOXY-D-MANNO-OCTULOSONIC-ACID TRANSFERASE/TRNA GUANINE-N 7 - -METHYLTRANSFERASE"/>
    <property type="match status" value="1"/>
</dbReference>
<dbReference type="CDD" id="cd02440">
    <property type="entry name" value="AdoMet_MTases"/>
    <property type="match status" value="1"/>
</dbReference>
<dbReference type="InterPro" id="IPR003358">
    <property type="entry name" value="tRNA_(Gua-N-7)_MeTrfase_Trmb"/>
</dbReference>
<evidence type="ECO:0000256" key="4">
    <source>
        <dbReference type="ARBA" id="ARBA00022603"/>
    </source>
</evidence>
<feature type="binding site" evidence="11">
    <location>
        <begin position="261"/>
        <end position="263"/>
    </location>
    <ligand>
        <name>S-adenosyl-L-methionine</name>
        <dbReference type="ChEBI" id="CHEBI:59789"/>
    </ligand>
</feature>
<name>A0A507C621_9FUNG</name>
<dbReference type="GO" id="GO:0000049">
    <property type="term" value="F:tRNA binding"/>
    <property type="evidence" value="ECO:0007669"/>
    <property type="project" value="UniProtKB-UniRule"/>
</dbReference>
<feature type="binding site" evidence="11">
    <location>
        <position position="183"/>
    </location>
    <ligand>
        <name>S-adenosyl-L-methionine</name>
        <dbReference type="ChEBI" id="CHEBI:59789"/>
    </ligand>
</feature>
<dbReference type="GO" id="GO:0005634">
    <property type="term" value="C:nucleus"/>
    <property type="evidence" value="ECO:0007669"/>
    <property type="project" value="UniProtKB-SubCell"/>
</dbReference>
<evidence type="ECO:0000256" key="1">
    <source>
        <dbReference type="ARBA" id="ARBA00000142"/>
    </source>
</evidence>
<dbReference type="InterPro" id="IPR029063">
    <property type="entry name" value="SAM-dependent_MTases_sf"/>
</dbReference>
<feature type="region of interest" description="Disordered" evidence="12">
    <location>
        <begin position="1"/>
        <end position="33"/>
    </location>
</feature>
<comment type="similarity">
    <text evidence="11">Belongs to the class I-like SAM-binding methyltransferase superfamily. TrmB family.</text>
</comment>